<keyword evidence="2" id="KW-0575">Peroxidase</keyword>
<dbReference type="GO" id="GO:0046872">
    <property type="term" value="F:metal ion binding"/>
    <property type="evidence" value="ECO:0007669"/>
    <property type="project" value="UniProtKB-KW"/>
</dbReference>
<evidence type="ECO:0000256" key="1">
    <source>
        <dbReference type="ARBA" id="ARBA00001970"/>
    </source>
</evidence>
<dbReference type="OrthoDB" id="407298at2759"/>
<dbReference type="Pfam" id="PF01328">
    <property type="entry name" value="Peroxidase_2"/>
    <property type="match status" value="1"/>
</dbReference>
<feature type="domain" description="Heme haloperoxidase family profile" evidence="9">
    <location>
        <begin position="37"/>
        <end position="291"/>
    </location>
</feature>
<evidence type="ECO:0000256" key="5">
    <source>
        <dbReference type="ARBA" id="ARBA00023002"/>
    </source>
</evidence>
<keyword evidence="4" id="KW-0479">Metal-binding</keyword>
<keyword evidence="3" id="KW-0349">Heme</keyword>
<comment type="cofactor">
    <cofactor evidence="1">
        <name>heme b</name>
        <dbReference type="ChEBI" id="CHEBI:60344"/>
    </cofactor>
</comment>
<dbReference type="GO" id="GO:0004601">
    <property type="term" value="F:peroxidase activity"/>
    <property type="evidence" value="ECO:0007669"/>
    <property type="project" value="UniProtKB-KW"/>
</dbReference>
<evidence type="ECO:0000259" key="9">
    <source>
        <dbReference type="PROSITE" id="PS51405"/>
    </source>
</evidence>
<keyword evidence="11" id="KW-1185">Reference proteome</keyword>
<dbReference type="SUPFAM" id="SSF47571">
    <property type="entry name" value="Cloroperoxidase"/>
    <property type="match status" value="1"/>
</dbReference>
<organism evidence="10 11">
    <name type="scientific">Venturia nashicola</name>
    <dbReference type="NCBI Taxonomy" id="86259"/>
    <lineage>
        <taxon>Eukaryota</taxon>
        <taxon>Fungi</taxon>
        <taxon>Dikarya</taxon>
        <taxon>Ascomycota</taxon>
        <taxon>Pezizomycotina</taxon>
        <taxon>Dothideomycetes</taxon>
        <taxon>Pleosporomycetidae</taxon>
        <taxon>Venturiales</taxon>
        <taxon>Venturiaceae</taxon>
        <taxon>Venturia</taxon>
    </lineage>
</organism>
<name>A0A4Z1NTK9_9PEZI</name>
<dbReference type="Gene3D" id="1.10.489.10">
    <property type="entry name" value="Chloroperoxidase-like"/>
    <property type="match status" value="1"/>
</dbReference>
<feature type="region of interest" description="Disordered" evidence="8">
    <location>
        <begin position="271"/>
        <end position="306"/>
    </location>
</feature>
<comment type="similarity">
    <text evidence="7">Belongs to the chloroperoxidase family.</text>
</comment>
<evidence type="ECO:0000256" key="2">
    <source>
        <dbReference type="ARBA" id="ARBA00022559"/>
    </source>
</evidence>
<dbReference type="Proteomes" id="UP000298493">
    <property type="component" value="Unassembled WGS sequence"/>
</dbReference>
<gene>
    <name evidence="10" type="ORF">E6O75_ATG07225</name>
</gene>
<evidence type="ECO:0000313" key="11">
    <source>
        <dbReference type="Proteomes" id="UP000298493"/>
    </source>
</evidence>
<evidence type="ECO:0000256" key="4">
    <source>
        <dbReference type="ARBA" id="ARBA00022723"/>
    </source>
</evidence>
<evidence type="ECO:0000256" key="6">
    <source>
        <dbReference type="ARBA" id="ARBA00023004"/>
    </source>
</evidence>
<dbReference type="InterPro" id="IPR000028">
    <property type="entry name" value="Chloroperoxidase"/>
</dbReference>
<dbReference type="EMBL" id="SNSC02000024">
    <property type="protein sequence ID" value="TID13993.1"/>
    <property type="molecule type" value="Genomic_DNA"/>
</dbReference>
<keyword evidence="6" id="KW-0408">Iron</keyword>
<evidence type="ECO:0000256" key="7">
    <source>
        <dbReference type="ARBA" id="ARBA00025795"/>
    </source>
</evidence>
<evidence type="ECO:0000256" key="3">
    <source>
        <dbReference type="ARBA" id="ARBA00022617"/>
    </source>
</evidence>
<evidence type="ECO:0000313" key="10">
    <source>
        <dbReference type="EMBL" id="TID13993.1"/>
    </source>
</evidence>
<accession>A0A4Z1NTK9</accession>
<keyword evidence="5" id="KW-0560">Oxidoreductase</keyword>
<dbReference type="PROSITE" id="PS51405">
    <property type="entry name" value="HEME_HALOPEROXIDASE"/>
    <property type="match status" value="1"/>
</dbReference>
<sequence length="470" mass="52561">MKLHTIASLVAGVNAFPYLDKRRGFDASEQCFDLTSGEHKFFPPGPKDLRGPCPGLNALANHNYIPHNGIASFQQLVDAQQAVFSVGNDIRHLLSAYGIAMSGSGDINLMSIGGPPSEDLAPLTVQLKHKPLGLGSEHVAFESDASPTRGDLYTRNSTKDVEQVILENFAQLYEKQDGECPGSANYDNTVMGLHRVERVKDSIARNSDFFLSAFGAIANGAAHHFIFELMANHTAENPDGIMDPVTLATMFAVEVCDDRCDDEVYDKKDQWHHSWHGRSNKEPSTVRDSLCHRGANHGHPKCPKDDYDFKPAGSHGHKYKYKVGHDRIPDYWCKRPTELTVALLNKRLIQDLKDHPTILQHMNGGNTQGPNTFKQLDISKYTDGVYPDYDFLLQDNNFACLGLNQAVFDAKGTWLDKMYVNGTEADELINAQTPLFEYLGCPTPKGPFWVEMLEEFRGFRRSQSWELWLG</sequence>
<comment type="caution">
    <text evidence="10">The sequence shown here is derived from an EMBL/GenBank/DDBJ whole genome shotgun (WGS) entry which is preliminary data.</text>
</comment>
<proteinExistence type="inferred from homology"/>
<protein>
    <submittedName>
        <fullName evidence="10">Aromatic peroxygenase</fullName>
    </submittedName>
</protein>
<dbReference type="AlphaFoldDB" id="A0A4Z1NTK9"/>
<reference evidence="10 11" key="1">
    <citation type="submission" date="2019-04" db="EMBL/GenBank/DDBJ databases">
        <title>High contiguity whole genome sequence and gene annotation resource for two Venturia nashicola isolates.</title>
        <authorList>
            <person name="Prokchorchik M."/>
            <person name="Won K."/>
            <person name="Lee Y."/>
            <person name="Choi E.D."/>
            <person name="Segonzac C."/>
            <person name="Sohn K.H."/>
        </authorList>
    </citation>
    <scope>NUCLEOTIDE SEQUENCE [LARGE SCALE GENOMIC DNA]</scope>
    <source>
        <strain evidence="10 11">PRI2</strain>
    </source>
</reference>
<evidence type="ECO:0000256" key="8">
    <source>
        <dbReference type="SAM" id="MobiDB-lite"/>
    </source>
</evidence>
<dbReference type="PANTHER" id="PTHR33577">
    <property type="entry name" value="STERIGMATOCYSTIN BIOSYNTHESIS PEROXIDASE STCC-RELATED"/>
    <property type="match status" value="1"/>
</dbReference>
<dbReference type="InterPro" id="IPR036851">
    <property type="entry name" value="Chloroperoxidase-like_sf"/>
</dbReference>
<feature type="compositionally biased region" description="Basic and acidic residues" evidence="8">
    <location>
        <begin position="279"/>
        <end position="291"/>
    </location>
</feature>
<dbReference type="PANTHER" id="PTHR33577:SF16">
    <property type="entry name" value="HEME HALOPEROXIDASE FAMILY PROFILE DOMAIN-CONTAINING PROTEIN"/>
    <property type="match status" value="1"/>
</dbReference>